<evidence type="ECO:0000256" key="1">
    <source>
        <dbReference type="SAM" id="Coils"/>
    </source>
</evidence>
<dbReference type="GO" id="GO:0006890">
    <property type="term" value="P:retrograde vesicle-mediated transport, Golgi to endoplasmic reticulum"/>
    <property type="evidence" value="ECO:0007669"/>
    <property type="project" value="InterPro"/>
</dbReference>
<dbReference type="Proteomes" id="UP000566819">
    <property type="component" value="Unassembled WGS sequence"/>
</dbReference>
<feature type="coiled-coil region" evidence="1">
    <location>
        <begin position="32"/>
        <end position="66"/>
    </location>
</feature>
<dbReference type="GO" id="GO:0070939">
    <property type="term" value="C:Dsl1/NZR complex"/>
    <property type="evidence" value="ECO:0007669"/>
    <property type="project" value="InterPro"/>
</dbReference>
<comment type="caution">
    <text evidence="2">The sequence shown here is derived from an EMBL/GenBank/DDBJ whole genome shotgun (WGS) entry which is preliminary data.</text>
</comment>
<accession>A0A8H4W4G3</accession>
<dbReference type="AlphaFoldDB" id="A0A8H4W4G3"/>
<gene>
    <name evidence="2" type="ORF">G7Y89_g7538</name>
</gene>
<dbReference type="PANTHER" id="PTHR13520">
    <property type="entry name" value="RAD50-INTERACTING PROTEIN 1 RINT-1"/>
    <property type="match status" value="1"/>
</dbReference>
<dbReference type="OrthoDB" id="2189254at2759"/>
<dbReference type="PROSITE" id="PS51386">
    <property type="entry name" value="RINT1_TIP20"/>
    <property type="match status" value="1"/>
</dbReference>
<keyword evidence="1" id="KW-0175">Coiled coil</keyword>
<dbReference type="GO" id="GO:0006888">
    <property type="term" value="P:endoplasmic reticulum to Golgi vesicle-mediated transport"/>
    <property type="evidence" value="ECO:0007669"/>
    <property type="project" value="InterPro"/>
</dbReference>
<dbReference type="Gene3D" id="1.20.58.670">
    <property type="entry name" value="Dsl1p vesicle tethering complex, Tip20p subunit, domain D"/>
    <property type="match status" value="1"/>
</dbReference>
<proteinExistence type="predicted"/>
<dbReference type="EMBL" id="JAAMPI010000534">
    <property type="protein sequence ID" value="KAF4630599.1"/>
    <property type="molecule type" value="Genomic_DNA"/>
</dbReference>
<protein>
    <recommendedName>
        <fullName evidence="4">RAD50-interacting protein 1</fullName>
    </recommendedName>
</protein>
<dbReference type="GO" id="GO:0060628">
    <property type="term" value="P:regulation of ER to Golgi vesicle-mediated transport"/>
    <property type="evidence" value="ECO:0007669"/>
    <property type="project" value="TreeGrafter"/>
</dbReference>
<name>A0A8H4W4G3_9HELO</name>
<evidence type="ECO:0000313" key="3">
    <source>
        <dbReference type="Proteomes" id="UP000566819"/>
    </source>
</evidence>
<dbReference type="Pfam" id="PF04437">
    <property type="entry name" value="RINT1_TIP1"/>
    <property type="match status" value="1"/>
</dbReference>
<dbReference type="InterPro" id="IPR007528">
    <property type="entry name" value="RINT1_Tip20"/>
</dbReference>
<evidence type="ECO:0008006" key="4">
    <source>
        <dbReference type="Google" id="ProtNLM"/>
    </source>
</evidence>
<keyword evidence="3" id="KW-1185">Reference proteome</keyword>
<reference evidence="2 3" key="1">
    <citation type="submission" date="2020-03" db="EMBL/GenBank/DDBJ databases">
        <title>Draft Genome Sequence of Cudoniella acicularis.</title>
        <authorList>
            <person name="Buettner E."/>
            <person name="Kellner H."/>
        </authorList>
    </citation>
    <scope>NUCLEOTIDE SEQUENCE [LARGE SCALE GENOMIC DNA]</scope>
    <source>
        <strain evidence="2 3">DSM 108380</strain>
    </source>
</reference>
<dbReference type="PANTHER" id="PTHR13520:SF0">
    <property type="entry name" value="RAD50-INTERACTING PROTEIN 1"/>
    <property type="match status" value="1"/>
</dbReference>
<evidence type="ECO:0000313" key="2">
    <source>
        <dbReference type="EMBL" id="KAF4630599.1"/>
    </source>
</evidence>
<sequence>MTESPIAHIRLEDYLNDKIQTAADLGGLASLIVNVEIQKKQLEEQLQDARSQLDEAKKASANHTSLMLEQTQEFERQQDSVQKRLMIVTNSDTPEEATRRLKGPLEKLRRVELARSYVELLKDVNDLTKEARRNLPENPKAALKPYIQVKELALSLAQLQGPAEGAAVHLVNHVQNTSEKLWGDMKKIMTDEFESILQKSKWPDVANEPSREWSDCFEKLLDLQGPEIMAAREPLVLLPMKVLSKTFVLQFRYHFFSDKPTNHPHRLGDYFLEWFLGTVSKWEDFLRENVGPVLAAHFRGNVLAGNSLYVDPVAAFITALLPVIKEKVDALVAEVSNEPQYLSRFINQLMVFDEAVRTRFAYDGGNPEYGWKGLTWDVLDTWFDRWFQVEKDFALERYREIIKSPDAGQIDYDSTGPGKTKATYGATKVTDLIQSVTNQYNKLRRFSHKVRFLIGIQAEILDQYIGRLNDSLEVYMSITTTVGRTLHGISKEEQAKLEGIGGLESLCRVFGSADHIITMLKEWTNDEFFVDLWDQLQDRAKVTDVEDNLAGSMTYTEVKDSTSVAVGSKDEGSVFDVTIDGYERLKKRAESLIQQAISYAFPGQFKQYFSKPQWTTVGDETISPSSLVTVTAELDQPLQIMRQSMTFLYKALAYPPFRRIWREAFDNLQDLLFQELLMKQDFTTLGAARLMQDLMAIQSVVESCVSLTSSGSALSMPKLKEGVSLLNLPVEPEAGQMSLKDACTEIFATSPQAEAALKWLGLNRLSNFEARVILQKRVEAAS</sequence>
<organism evidence="2 3">
    <name type="scientific">Cudoniella acicularis</name>
    <dbReference type="NCBI Taxonomy" id="354080"/>
    <lineage>
        <taxon>Eukaryota</taxon>
        <taxon>Fungi</taxon>
        <taxon>Dikarya</taxon>
        <taxon>Ascomycota</taxon>
        <taxon>Pezizomycotina</taxon>
        <taxon>Leotiomycetes</taxon>
        <taxon>Helotiales</taxon>
        <taxon>Tricladiaceae</taxon>
        <taxon>Cudoniella</taxon>
    </lineage>
</organism>
<dbReference type="InterPro" id="IPR042044">
    <property type="entry name" value="EXOC6PINT-1/Sec15/Tip20_C_dom2"/>
</dbReference>